<feature type="compositionally biased region" description="Low complexity" evidence="1">
    <location>
        <begin position="103"/>
        <end position="125"/>
    </location>
</feature>
<feature type="compositionally biased region" description="Polar residues" evidence="1">
    <location>
        <begin position="163"/>
        <end position="174"/>
    </location>
</feature>
<sequence>MQVGPSSHHQLQQALPNATSQHTLPQMRPSGQQPPVSYPSYVPQPQQQQQQQQQPVVSQPGQQTTGPPPASSQPIQSNISHHPHASQHLPMNMPPAHFPPASGPQQQQQQQPQQFMPQMGAPPMGNFAPMMGGPMNMFPPGGPGVVGGGPLSINTNHHHHHQGPQNIPIYQQQR</sequence>
<organism evidence="2 3">
    <name type="scientific">Anopheles maculatus</name>
    <dbReference type="NCBI Taxonomy" id="74869"/>
    <lineage>
        <taxon>Eukaryota</taxon>
        <taxon>Metazoa</taxon>
        <taxon>Ecdysozoa</taxon>
        <taxon>Arthropoda</taxon>
        <taxon>Hexapoda</taxon>
        <taxon>Insecta</taxon>
        <taxon>Pterygota</taxon>
        <taxon>Neoptera</taxon>
        <taxon>Endopterygota</taxon>
        <taxon>Diptera</taxon>
        <taxon>Nematocera</taxon>
        <taxon>Culicoidea</taxon>
        <taxon>Culicidae</taxon>
        <taxon>Anophelinae</taxon>
        <taxon>Anopheles</taxon>
        <taxon>Anopheles maculatus group</taxon>
    </lineage>
</organism>
<feature type="region of interest" description="Disordered" evidence="1">
    <location>
        <begin position="139"/>
        <end position="174"/>
    </location>
</feature>
<dbReference type="Proteomes" id="UP000075901">
    <property type="component" value="Unassembled WGS sequence"/>
</dbReference>
<protein>
    <submittedName>
        <fullName evidence="2">Uncharacterized protein</fullName>
    </submittedName>
</protein>
<dbReference type="EnsemblMetazoa" id="AMAM005934-RA">
    <property type="protein sequence ID" value="AMAM005934-PA"/>
    <property type="gene ID" value="AMAM005934"/>
</dbReference>
<reference evidence="3" key="1">
    <citation type="submission" date="2013-09" db="EMBL/GenBank/DDBJ databases">
        <title>The Genome Sequence of Anopheles maculatus species B.</title>
        <authorList>
            <consortium name="The Broad Institute Genomics Platform"/>
            <person name="Neafsey D.E."/>
            <person name="Besansky N."/>
            <person name="Howell P."/>
            <person name="Walton C."/>
            <person name="Young S.K."/>
            <person name="Zeng Q."/>
            <person name="Gargeya S."/>
            <person name="Fitzgerald M."/>
            <person name="Haas B."/>
            <person name="Abouelleil A."/>
            <person name="Allen A.W."/>
            <person name="Alvarado L."/>
            <person name="Arachchi H.M."/>
            <person name="Berlin A.M."/>
            <person name="Chapman S.B."/>
            <person name="Gainer-Dewar J."/>
            <person name="Goldberg J."/>
            <person name="Griggs A."/>
            <person name="Gujja S."/>
            <person name="Hansen M."/>
            <person name="Howarth C."/>
            <person name="Imamovic A."/>
            <person name="Ireland A."/>
            <person name="Larimer J."/>
            <person name="McCowan C."/>
            <person name="Murphy C."/>
            <person name="Pearson M."/>
            <person name="Poon T.W."/>
            <person name="Priest M."/>
            <person name="Roberts A."/>
            <person name="Saif S."/>
            <person name="Shea T."/>
            <person name="Sisk P."/>
            <person name="Sykes S."/>
            <person name="Wortman J."/>
            <person name="Nusbaum C."/>
            <person name="Birren B."/>
        </authorList>
    </citation>
    <scope>NUCLEOTIDE SEQUENCE [LARGE SCALE GENOMIC DNA]</scope>
    <source>
        <strain evidence="3">maculatus3</strain>
    </source>
</reference>
<dbReference type="VEuPathDB" id="VectorBase:AMAM005934"/>
<feature type="compositionally biased region" description="Low complexity" evidence="1">
    <location>
        <begin position="33"/>
        <end position="65"/>
    </location>
</feature>
<dbReference type="AlphaFoldDB" id="A0A182SFT3"/>
<feature type="compositionally biased region" description="Polar residues" evidence="1">
    <location>
        <begin position="1"/>
        <end position="24"/>
    </location>
</feature>
<accession>A0A182SFT3</accession>
<feature type="region of interest" description="Disordered" evidence="1">
    <location>
        <begin position="1"/>
        <end position="125"/>
    </location>
</feature>
<keyword evidence="3" id="KW-1185">Reference proteome</keyword>
<evidence type="ECO:0000313" key="2">
    <source>
        <dbReference type="EnsemblMetazoa" id="AMAM005934-PA"/>
    </source>
</evidence>
<reference evidence="2" key="2">
    <citation type="submission" date="2020-05" db="UniProtKB">
        <authorList>
            <consortium name="EnsemblMetazoa"/>
        </authorList>
    </citation>
    <scope>IDENTIFICATION</scope>
    <source>
        <strain evidence="2">maculatus3</strain>
    </source>
</reference>
<name>A0A182SFT3_9DIPT</name>
<feature type="compositionally biased region" description="Pro residues" evidence="1">
    <location>
        <begin position="92"/>
        <end position="102"/>
    </location>
</feature>
<evidence type="ECO:0000256" key="1">
    <source>
        <dbReference type="SAM" id="MobiDB-lite"/>
    </source>
</evidence>
<evidence type="ECO:0000313" key="3">
    <source>
        <dbReference type="Proteomes" id="UP000075901"/>
    </source>
</evidence>
<proteinExistence type="predicted"/>